<evidence type="ECO:0000313" key="6">
    <source>
        <dbReference type="EMBL" id="ESS71371.1"/>
    </source>
</evidence>
<evidence type="ECO:0000256" key="1">
    <source>
        <dbReference type="ARBA" id="ARBA00001946"/>
    </source>
</evidence>
<dbReference type="GO" id="GO:0005886">
    <property type="term" value="C:plasma membrane"/>
    <property type="evidence" value="ECO:0007669"/>
    <property type="project" value="TreeGrafter"/>
</dbReference>
<evidence type="ECO:0000256" key="2">
    <source>
        <dbReference type="ARBA" id="ARBA00012528"/>
    </source>
</evidence>
<dbReference type="GO" id="GO:0052621">
    <property type="term" value="F:diguanylate cyclase activity"/>
    <property type="evidence" value="ECO:0007669"/>
    <property type="project" value="UniProtKB-EC"/>
</dbReference>
<keyword evidence="7" id="KW-1185">Reference proteome</keyword>
<keyword evidence="6" id="KW-0548">Nucleotidyltransferase</keyword>
<dbReference type="RefSeq" id="WP_023495542.1">
    <property type="nucleotide sequence ID" value="NZ_AYLO01000100.1"/>
</dbReference>
<name>V5DVD8_9GAMM</name>
<dbReference type="CDD" id="cd01949">
    <property type="entry name" value="GGDEF"/>
    <property type="match status" value="1"/>
</dbReference>
<evidence type="ECO:0000313" key="7">
    <source>
        <dbReference type="Proteomes" id="UP000017842"/>
    </source>
</evidence>
<dbReference type="eggNOG" id="COG3706">
    <property type="taxonomic scope" value="Bacteria"/>
</dbReference>
<dbReference type="GO" id="GO:1902201">
    <property type="term" value="P:negative regulation of bacterial-type flagellum-dependent cell motility"/>
    <property type="evidence" value="ECO:0007669"/>
    <property type="project" value="TreeGrafter"/>
</dbReference>
<dbReference type="Gene3D" id="3.30.70.270">
    <property type="match status" value="1"/>
</dbReference>
<dbReference type="Proteomes" id="UP000017842">
    <property type="component" value="Unassembled WGS sequence"/>
</dbReference>
<feature type="domain" description="Cyclic nucleotide-binding" evidence="4">
    <location>
        <begin position="13"/>
        <end position="114"/>
    </location>
</feature>
<dbReference type="InterPro" id="IPR029787">
    <property type="entry name" value="Nucleotide_cyclase"/>
</dbReference>
<dbReference type="OrthoDB" id="9773156at2"/>
<evidence type="ECO:0000256" key="3">
    <source>
        <dbReference type="ARBA" id="ARBA00034247"/>
    </source>
</evidence>
<comment type="caution">
    <text evidence="6">The sequence shown here is derived from an EMBL/GenBank/DDBJ whole genome shotgun (WGS) entry which is preliminary data.</text>
</comment>
<dbReference type="Pfam" id="PF00027">
    <property type="entry name" value="cNMP_binding"/>
    <property type="match status" value="1"/>
</dbReference>
<dbReference type="STRING" id="1116472.MGMO_105c00230"/>
<dbReference type="InterPro" id="IPR043128">
    <property type="entry name" value="Rev_trsase/Diguanyl_cyclase"/>
</dbReference>
<dbReference type="InterPro" id="IPR000160">
    <property type="entry name" value="GGDEF_dom"/>
</dbReference>
<dbReference type="InterPro" id="IPR018490">
    <property type="entry name" value="cNMP-bd_dom_sf"/>
</dbReference>
<dbReference type="EMBL" id="AYLO01000100">
    <property type="protein sequence ID" value="ESS71371.1"/>
    <property type="molecule type" value="Genomic_DNA"/>
</dbReference>
<comment type="catalytic activity">
    <reaction evidence="3">
        <text>2 GTP = 3',3'-c-di-GMP + 2 diphosphate</text>
        <dbReference type="Rhea" id="RHEA:24898"/>
        <dbReference type="ChEBI" id="CHEBI:33019"/>
        <dbReference type="ChEBI" id="CHEBI:37565"/>
        <dbReference type="ChEBI" id="CHEBI:58805"/>
        <dbReference type="EC" id="2.7.7.65"/>
    </reaction>
</comment>
<dbReference type="GO" id="GO:0043709">
    <property type="term" value="P:cell adhesion involved in single-species biofilm formation"/>
    <property type="evidence" value="ECO:0007669"/>
    <property type="project" value="TreeGrafter"/>
</dbReference>
<reference evidence="6 7" key="1">
    <citation type="journal article" date="2013" name="Genome Announc.">
        <title>Draft Genome Sequence of the Methanotrophic Gammaproteobacterium Methyloglobulus morosus DSM 22980 Strain KoM1.</title>
        <authorList>
            <person name="Poehlein A."/>
            <person name="Deutzmann J.S."/>
            <person name="Daniel R."/>
            <person name="Simeonova D.D."/>
        </authorList>
    </citation>
    <scope>NUCLEOTIDE SEQUENCE [LARGE SCALE GENOMIC DNA]</scope>
    <source>
        <strain evidence="6 7">KoM1</strain>
    </source>
</reference>
<proteinExistence type="predicted"/>
<protein>
    <recommendedName>
        <fullName evidence="2">diguanylate cyclase</fullName>
        <ecNumber evidence="2">2.7.7.65</ecNumber>
    </recommendedName>
</protein>
<dbReference type="Gene3D" id="2.60.120.10">
    <property type="entry name" value="Jelly Rolls"/>
    <property type="match status" value="1"/>
</dbReference>
<feature type="domain" description="GGDEF" evidence="5">
    <location>
        <begin position="183"/>
        <end position="314"/>
    </location>
</feature>
<evidence type="ECO:0000259" key="4">
    <source>
        <dbReference type="PROSITE" id="PS50042"/>
    </source>
</evidence>
<evidence type="ECO:0000259" key="5">
    <source>
        <dbReference type="PROSITE" id="PS50887"/>
    </source>
</evidence>
<accession>V5DVD8</accession>
<dbReference type="SUPFAM" id="SSF55073">
    <property type="entry name" value="Nucleotide cyclase"/>
    <property type="match status" value="1"/>
</dbReference>
<keyword evidence="6" id="KW-0808">Transferase</keyword>
<comment type="cofactor">
    <cofactor evidence="1">
        <name>Mg(2+)</name>
        <dbReference type="ChEBI" id="CHEBI:18420"/>
    </cofactor>
</comment>
<dbReference type="InterPro" id="IPR050469">
    <property type="entry name" value="Diguanylate_Cyclase"/>
</dbReference>
<dbReference type="EC" id="2.7.7.65" evidence="2"/>
<dbReference type="AlphaFoldDB" id="V5DVD8"/>
<dbReference type="SMART" id="SM00267">
    <property type="entry name" value="GGDEF"/>
    <property type="match status" value="1"/>
</dbReference>
<dbReference type="CDD" id="cd00038">
    <property type="entry name" value="CAP_ED"/>
    <property type="match status" value="1"/>
</dbReference>
<dbReference type="SUPFAM" id="SSF51206">
    <property type="entry name" value="cAMP-binding domain-like"/>
    <property type="match status" value="1"/>
</dbReference>
<dbReference type="PROSITE" id="PS50042">
    <property type="entry name" value="CNMP_BINDING_3"/>
    <property type="match status" value="1"/>
</dbReference>
<dbReference type="SMART" id="SM00100">
    <property type="entry name" value="cNMP"/>
    <property type="match status" value="1"/>
</dbReference>
<organism evidence="6 7">
    <name type="scientific">Methyloglobulus morosus KoM1</name>
    <dbReference type="NCBI Taxonomy" id="1116472"/>
    <lineage>
        <taxon>Bacteria</taxon>
        <taxon>Pseudomonadati</taxon>
        <taxon>Pseudomonadota</taxon>
        <taxon>Gammaproteobacteria</taxon>
        <taxon>Methylococcales</taxon>
        <taxon>Methylococcaceae</taxon>
        <taxon>Methyloglobulus</taxon>
    </lineage>
</organism>
<dbReference type="NCBIfam" id="TIGR00254">
    <property type="entry name" value="GGDEF"/>
    <property type="match status" value="1"/>
</dbReference>
<dbReference type="PANTHER" id="PTHR45138:SF9">
    <property type="entry name" value="DIGUANYLATE CYCLASE DGCM-RELATED"/>
    <property type="match status" value="1"/>
</dbReference>
<sequence length="314" mass="34743">MPLLIQELAETELLRQVSDDILKQVLAHAEPLGFSPGEVLLSPEQDNKHIYLLLSGTLTVHFDSPDSPVIREITEGFSVGEMSIIGDTAPSAYVKAKGFCRVFPIHRDFLLELIHNAQPIAYNLLRLLTQWMKANTQKIINDQVQISELTNQANIDGLTGLYNRRWLDNALPRILSQMIGIGQPLCVLVIDIDYFKKYNDLHGHQGGDIALIYMGNVVRSNIRPYDFAARIGGEEFMVLLPNTNLTVGIALAERIRQETENQVIAHPDGAAMPSITVSIGIALSDASSTSKSLFSAADKQLYSAKQSGRNCVKY</sequence>
<dbReference type="FunFam" id="3.30.70.270:FF:000001">
    <property type="entry name" value="Diguanylate cyclase domain protein"/>
    <property type="match status" value="1"/>
</dbReference>
<dbReference type="Pfam" id="PF00990">
    <property type="entry name" value="GGDEF"/>
    <property type="match status" value="1"/>
</dbReference>
<dbReference type="InterPro" id="IPR014710">
    <property type="entry name" value="RmlC-like_jellyroll"/>
</dbReference>
<dbReference type="PROSITE" id="PS50887">
    <property type="entry name" value="GGDEF"/>
    <property type="match status" value="1"/>
</dbReference>
<dbReference type="InterPro" id="IPR000595">
    <property type="entry name" value="cNMP-bd_dom"/>
</dbReference>
<dbReference type="PANTHER" id="PTHR45138">
    <property type="entry name" value="REGULATORY COMPONENTS OF SENSORY TRANSDUCTION SYSTEM"/>
    <property type="match status" value="1"/>
</dbReference>
<gene>
    <name evidence="6" type="primary">pleD</name>
    <name evidence="6" type="ORF">MGMO_105c00230</name>
</gene>